<evidence type="ECO:0000256" key="1">
    <source>
        <dbReference type="ARBA" id="ARBA00005564"/>
    </source>
</evidence>
<dbReference type="OrthoDB" id="9790815at2"/>
<dbReference type="Gene3D" id="2.130.10.10">
    <property type="entry name" value="YVTN repeat-like/Quinoprotein amine dehydrogenase"/>
    <property type="match status" value="1"/>
</dbReference>
<dbReference type="AlphaFoldDB" id="A0A512MAR1"/>
<keyword evidence="2" id="KW-0119">Carbohydrate metabolism</keyword>
<name>A0A512MAR1_9BACT</name>
<comment type="caution">
    <text evidence="4">The sequence shown here is derived from an EMBL/GenBank/DDBJ whole genome shotgun (WGS) entry which is preliminary data.</text>
</comment>
<dbReference type="SUPFAM" id="SSF51004">
    <property type="entry name" value="C-terminal (heme d1) domain of cytochrome cd1-nitrite reductase"/>
    <property type="match status" value="1"/>
</dbReference>
<comment type="similarity">
    <text evidence="1">Belongs to the cycloisomerase 2 family.</text>
</comment>
<dbReference type="InterPro" id="IPR015943">
    <property type="entry name" value="WD40/YVTN_repeat-like_dom_sf"/>
</dbReference>
<protein>
    <submittedName>
        <fullName evidence="4">3-carboxymuconate cyclase</fullName>
    </submittedName>
</protein>
<evidence type="ECO:0000313" key="5">
    <source>
        <dbReference type="Proteomes" id="UP000321577"/>
    </source>
</evidence>
<reference evidence="4 5" key="1">
    <citation type="submission" date="2019-07" db="EMBL/GenBank/DDBJ databases">
        <title>Whole genome shotgun sequence of Brevifollis gellanilyticus NBRC 108608.</title>
        <authorList>
            <person name="Hosoyama A."/>
            <person name="Uohara A."/>
            <person name="Ohji S."/>
            <person name="Ichikawa N."/>
        </authorList>
    </citation>
    <scope>NUCLEOTIDE SEQUENCE [LARGE SCALE GENOMIC DNA]</scope>
    <source>
        <strain evidence="4 5">NBRC 108608</strain>
    </source>
</reference>
<dbReference type="EMBL" id="BKAG01000022">
    <property type="protein sequence ID" value="GEP43826.1"/>
    <property type="molecule type" value="Genomic_DNA"/>
</dbReference>
<sequence length="378" mass="39665">MRILATTLLAALISSAAFAAENYHVYFGCYTTPKSGSKGIYMSKFDAASGELGDPALAVETGSPSFLAIHPSKKYLYAVGEAGTPGQVGGGVSAFSIGADGKLKLINQVSSVGAGPCHVSLDQTGKMAMVANYGGGSIASYSIADDGSLSDAKTFVQHEGGSVNKKRQAGPHAHSMNRSPDNRFAFACDLGLDKVLIYAIDPATGTMKLHGHGTVSPGSGPRHFAFHPNGKFAFVNNEMLMTETTFAYDADKGTLTEVATVSTLPEADRGKEGFSTAETVVYPNGKFVYVSNRTHDTIAVFTCDPATGKLALIQNAPAEGQIPRNFSLDPSGKWMIVAHQNSNTAALFKVDQETGKLTFTGKKINVGGSVCVRFLAVE</sequence>
<dbReference type="Proteomes" id="UP000321577">
    <property type="component" value="Unassembled WGS sequence"/>
</dbReference>
<evidence type="ECO:0000256" key="3">
    <source>
        <dbReference type="SAM" id="SignalP"/>
    </source>
</evidence>
<gene>
    <name evidence="4" type="primary">ybhE</name>
    <name evidence="4" type="ORF">BGE01nite_31170</name>
</gene>
<dbReference type="InterPro" id="IPR050282">
    <property type="entry name" value="Cycloisomerase_2"/>
</dbReference>
<keyword evidence="3" id="KW-0732">Signal</keyword>
<feature type="chain" id="PRO_5022189889" evidence="3">
    <location>
        <begin position="20"/>
        <end position="378"/>
    </location>
</feature>
<accession>A0A512MAR1</accession>
<dbReference type="FunFam" id="2.130.10.10:FF:000306">
    <property type="entry name" value="3-carboxymuconate cyclase"/>
    <property type="match status" value="1"/>
</dbReference>
<proteinExistence type="inferred from homology"/>
<dbReference type="RefSeq" id="WP_146851394.1">
    <property type="nucleotide sequence ID" value="NZ_BKAG01000022.1"/>
</dbReference>
<evidence type="ECO:0000256" key="2">
    <source>
        <dbReference type="ARBA" id="ARBA00022526"/>
    </source>
</evidence>
<dbReference type="Pfam" id="PF10282">
    <property type="entry name" value="Lactonase"/>
    <property type="match status" value="1"/>
</dbReference>
<dbReference type="GO" id="GO:0006006">
    <property type="term" value="P:glucose metabolic process"/>
    <property type="evidence" value="ECO:0007669"/>
    <property type="project" value="UniProtKB-KW"/>
</dbReference>
<dbReference type="InterPro" id="IPR011048">
    <property type="entry name" value="Haem_d1_sf"/>
</dbReference>
<dbReference type="GO" id="GO:0005829">
    <property type="term" value="C:cytosol"/>
    <property type="evidence" value="ECO:0007669"/>
    <property type="project" value="TreeGrafter"/>
</dbReference>
<keyword evidence="2" id="KW-0313">Glucose metabolism</keyword>
<dbReference type="PANTHER" id="PTHR30344:SF1">
    <property type="entry name" value="6-PHOSPHOGLUCONOLACTONASE"/>
    <property type="match status" value="1"/>
</dbReference>
<dbReference type="PANTHER" id="PTHR30344">
    <property type="entry name" value="6-PHOSPHOGLUCONOLACTONASE-RELATED"/>
    <property type="match status" value="1"/>
</dbReference>
<keyword evidence="5" id="KW-1185">Reference proteome</keyword>
<feature type="signal peptide" evidence="3">
    <location>
        <begin position="1"/>
        <end position="19"/>
    </location>
</feature>
<evidence type="ECO:0000313" key="4">
    <source>
        <dbReference type="EMBL" id="GEP43826.1"/>
    </source>
</evidence>
<dbReference type="GO" id="GO:0017057">
    <property type="term" value="F:6-phosphogluconolactonase activity"/>
    <property type="evidence" value="ECO:0007669"/>
    <property type="project" value="TreeGrafter"/>
</dbReference>
<organism evidence="4 5">
    <name type="scientific">Brevifollis gellanilyticus</name>
    <dbReference type="NCBI Taxonomy" id="748831"/>
    <lineage>
        <taxon>Bacteria</taxon>
        <taxon>Pseudomonadati</taxon>
        <taxon>Verrucomicrobiota</taxon>
        <taxon>Verrucomicrobiia</taxon>
        <taxon>Verrucomicrobiales</taxon>
        <taxon>Verrucomicrobiaceae</taxon>
    </lineage>
</organism>
<dbReference type="InterPro" id="IPR019405">
    <property type="entry name" value="Lactonase_7-beta_prop"/>
</dbReference>